<protein>
    <submittedName>
        <fullName evidence="1">Uncharacterized protein</fullName>
    </submittedName>
</protein>
<organism evidence="1">
    <name type="scientific">Salmonella phage PMBT27</name>
    <dbReference type="NCBI Taxonomy" id="3137285"/>
    <lineage>
        <taxon>Viruses</taxon>
    </lineage>
</organism>
<proteinExistence type="predicted"/>
<evidence type="ECO:0000313" key="1">
    <source>
        <dbReference type="EMBL" id="XCD29469.1"/>
    </source>
</evidence>
<sequence>MTCGIGFIQKLNSGFGGSNDNVHSMKVTHIINQNMKNHNSLVSSI</sequence>
<accession>A0AAU8BWG8</accession>
<name>A0AAU8BWG8_9VIRU</name>
<reference evidence="1" key="1">
    <citation type="submission" date="2024-03" db="EMBL/GenBank/DDBJ databases">
        <title>This phage originates from the Bacteriophage catalogue of the Bacteriophage Competence Centre, Department of Microbiology und Biotechnology, Max Rubner-Institut, Kiel, Germany.</title>
        <authorList>
            <person name="Sprotte S."/>
            <person name="Brinks E."/>
        </authorList>
    </citation>
    <scope>NUCLEOTIDE SEQUENCE</scope>
</reference>
<dbReference type="EMBL" id="PP554578">
    <property type="protein sequence ID" value="XCD29469.1"/>
    <property type="molecule type" value="Genomic_DNA"/>
</dbReference>